<evidence type="ECO:0000256" key="6">
    <source>
        <dbReference type="PIRSR" id="PIRSR001589-2"/>
    </source>
</evidence>
<dbReference type="SUPFAM" id="SSF56235">
    <property type="entry name" value="N-terminal nucleophile aminohydrolases (Ntn hydrolases)"/>
    <property type="match status" value="1"/>
</dbReference>
<dbReference type="SUPFAM" id="SSF52402">
    <property type="entry name" value="Adenine nucleotide alpha hydrolases-like"/>
    <property type="match status" value="1"/>
</dbReference>
<evidence type="ECO:0000256" key="7">
    <source>
        <dbReference type="PIRSR" id="PIRSR001589-3"/>
    </source>
</evidence>
<keyword evidence="4" id="KW-0315">Glutamine amidotransferase</keyword>
<protein>
    <submittedName>
        <fullName evidence="9">Nucleophile aminohydrolase</fullName>
    </submittedName>
</protein>
<dbReference type="GO" id="GO:0005524">
    <property type="term" value="F:ATP binding"/>
    <property type="evidence" value="ECO:0007669"/>
    <property type="project" value="UniProtKB-KW"/>
</dbReference>
<dbReference type="NCBIfam" id="TIGR01536">
    <property type="entry name" value="asn_synth_AEB"/>
    <property type="match status" value="1"/>
</dbReference>
<evidence type="ECO:0000256" key="1">
    <source>
        <dbReference type="ARBA" id="ARBA00005752"/>
    </source>
</evidence>
<dbReference type="GO" id="GO:0005829">
    <property type="term" value="C:cytosol"/>
    <property type="evidence" value="ECO:0007669"/>
    <property type="project" value="TreeGrafter"/>
</dbReference>
<evidence type="ECO:0000259" key="8">
    <source>
        <dbReference type="PROSITE" id="PS51278"/>
    </source>
</evidence>
<dbReference type="PROSITE" id="PS51278">
    <property type="entry name" value="GATASE_TYPE_2"/>
    <property type="match status" value="1"/>
</dbReference>
<dbReference type="PANTHER" id="PTHR43284:SF1">
    <property type="entry name" value="ASPARAGINE SYNTHETASE"/>
    <property type="match status" value="1"/>
</dbReference>
<comment type="similarity">
    <text evidence="1">Belongs to the asparagine synthetase family.</text>
</comment>
<dbReference type="Gene3D" id="3.40.50.620">
    <property type="entry name" value="HUPs"/>
    <property type="match status" value="2"/>
</dbReference>
<dbReference type="InterPro" id="IPR017932">
    <property type="entry name" value="GATase_2_dom"/>
</dbReference>
<keyword evidence="10" id="KW-1185">Reference proteome</keyword>
<evidence type="ECO:0000313" key="10">
    <source>
        <dbReference type="Proteomes" id="UP000799767"/>
    </source>
</evidence>
<dbReference type="GeneID" id="54476559"/>
<keyword evidence="3 5" id="KW-0067">ATP-binding</keyword>
<name>A0A6A6PS41_9PEZI</name>
<dbReference type="InterPro" id="IPR014729">
    <property type="entry name" value="Rossmann-like_a/b/a_fold"/>
</dbReference>
<feature type="binding site" evidence="6">
    <location>
        <position position="283"/>
    </location>
    <ligand>
        <name>ATP</name>
        <dbReference type="ChEBI" id="CHEBI:30616"/>
    </ligand>
</feature>
<dbReference type="InterPro" id="IPR006426">
    <property type="entry name" value="Asn_synth_AEB"/>
</dbReference>
<feature type="binding site" evidence="6">
    <location>
        <position position="321"/>
    </location>
    <ligand>
        <name>ATP</name>
        <dbReference type="ChEBI" id="CHEBI:30616"/>
    </ligand>
</feature>
<accession>A0A6A6PS41</accession>
<proteinExistence type="inferred from homology"/>
<feature type="site" description="Important for beta-aspartyl-AMP intermediate formation" evidence="7">
    <location>
        <position position="398"/>
    </location>
</feature>
<evidence type="ECO:0000256" key="3">
    <source>
        <dbReference type="ARBA" id="ARBA00022840"/>
    </source>
</evidence>
<dbReference type="Gene3D" id="3.60.20.10">
    <property type="entry name" value="Glutamine Phosphoribosylpyrophosphate, subunit 1, domain 1"/>
    <property type="match status" value="1"/>
</dbReference>
<dbReference type="Proteomes" id="UP000799767">
    <property type="component" value="Unassembled WGS sequence"/>
</dbReference>
<dbReference type="GO" id="GO:0004066">
    <property type="term" value="F:asparagine synthase (glutamine-hydrolyzing) activity"/>
    <property type="evidence" value="ECO:0007669"/>
    <property type="project" value="InterPro"/>
</dbReference>
<dbReference type="Pfam" id="PF00733">
    <property type="entry name" value="Asn_synthase"/>
    <property type="match status" value="1"/>
</dbReference>
<dbReference type="InterPro" id="IPR029055">
    <property type="entry name" value="Ntn_hydrolases_N"/>
</dbReference>
<dbReference type="OrthoDB" id="409189at2759"/>
<dbReference type="Pfam" id="PF13537">
    <property type="entry name" value="GATase_7"/>
    <property type="match status" value="1"/>
</dbReference>
<dbReference type="AlphaFoldDB" id="A0A6A6PS41"/>
<dbReference type="RefSeq" id="XP_033588607.1">
    <property type="nucleotide sequence ID" value="XM_033735557.1"/>
</dbReference>
<dbReference type="CDD" id="cd00712">
    <property type="entry name" value="AsnB"/>
    <property type="match status" value="1"/>
</dbReference>
<dbReference type="EMBL" id="MU001637">
    <property type="protein sequence ID" value="KAF2482037.1"/>
    <property type="molecule type" value="Genomic_DNA"/>
</dbReference>
<dbReference type="InterPro" id="IPR001962">
    <property type="entry name" value="Asn_synthase"/>
</dbReference>
<dbReference type="GO" id="GO:0006529">
    <property type="term" value="P:asparagine biosynthetic process"/>
    <property type="evidence" value="ECO:0007669"/>
    <property type="project" value="InterPro"/>
</dbReference>
<sequence>MCGLSVCFHLRRPDQGKKNGQHEEQQSRLAAQLHSSVESMRHRGPDAKGVWISPDNGIGIAHVRLATRDLSSNGNQPLHSAMGDDIHVVVNGELYYDPSLPEELAKDYNFQSTSDSEMAIALYRKYGVGFVKHLRGEFALVLYDGKAQRIVAARDRFGVKPLHYGVFDGRLLIATQAKGVAELLDQRQPLRWDPICLAQGGGHYGNRTFFEGIRKFPPGHVLVVHRGQTEPLKFEPYFQHKFAANEGGRDDRPAEQLIEQLRAHLLESIRIRLDSTDVPVGILLSGGVDSSAVAGMVAAYTRERAEASGKEQKELPICFTIGFPGDDELDESFIAQRTAEHLGLPIERVVVSEEILANDFDEACWKGETLMWDLQHIAKKALSRHINGRRFKVVLNGDGSDELFAGYPFFVSARLEDDDKVRAPELSSASTEVRKELKERYAKNLQWFGVEDAPQHDNNPAARALGLPPAFCNLGIPRYDVWLKDEVMNMSDPFQAILELFSKTEVEEMATYHPLHRALLAWSRTVLPNMVIAAISDGAEMAHSVESRPPFLDHIVSEFASSLPVDVLVHLKGEDAPIEKWIFREAVKPYVTEEVYARRKHAFRAPFRWKKDGPLYRKLTSLISREHIDQLGFVDWKKCHDIVDRSFEGDQLLFRQAIWLAQLISIGLQFGVQPWKPETEAVEQTVKATLVKGQVGENWEDEKENRNDVDSGKMFRVDSTEFTNWRIQ</sequence>
<gene>
    <name evidence="9" type="ORF">BDY17DRAFT_311633</name>
</gene>
<evidence type="ECO:0000256" key="5">
    <source>
        <dbReference type="PIRNR" id="PIRNR001589"/>
    </source>
</evidence>
<keyword evidence="9" id="KW-0378">Hydrolase</keyword>
<organism evidence="9 10">
    <name type="scientific">Neohortaea acidophila</name>
    <dbReference type="NCBI Taxonomy" id="245834"/>
    <lineage>
        <taxon>Eukaryota</taxon>
        <taxon>Fungi</taxon>
        <taxon>Dikarya</taxon>
        <taxon>Ascomycota</taxon>
        <taxon>Pezizomycotina</taxon>
        <taxon>Dothideomycetes</taxon>
        <taxon>Dothideomycetidae</taxon>
        <taxon>Mycosphaerellales</taxon>
        <taxon>Teratosphaeriaceae</taxon>
        <taxon>Neohortaea</taxon>
    </lineage>
</organism>
<dbReference type="CDD" id="cd01991">
    <property type="entry name" value="Asn_synthase_B_C"/>
    <property type="match status" value="1"/>
</dbReference>
<dbReference type="PANTHER" id="PTHR43284">
    <property type="entry name" value="ASPARAGINE SYNTHETASE (GLUTAMINE-HYDROLYZING)"/>
    <property type="match status" value="1"/>
</dbReference>
<reference evidence="9" key="1">
    <citation type="journal article" date="2020" name="Stud. Mycol.">
        <title>101 Dothideomycetes genomes: a test case for predicting lifestyles and emergence of pathogens.</title>
        <authorList>
            <person name="Haridas S."/>
            <person name="Albert R."/>
            <person name="Binder M."/>
            <person name="Bloem J."/>
            <person name="Labutti K."/>
            <person name="Salamov A."/>
            <person name="Andreopoulos B."/>
            <person name="Baker S."/>
            <person name="Barry K."/>
            <person name="Bills G."/>
            <person name="Bluhm B."/>
            <person name="Cannon C."/>
            <person name="Castanera R."/>
            <person name="Culley D."/>
            <person name="Daum C."/>
            <person name="Ezra D."/>
            <person name="Gonzalez J."/>
            <person name="Henrissat B."/>
            <person name="Kuo A."/>
            <person name="Liang C."/>
            <person name="Lipzen A."/>
            <person name="Lutzoni F."/>
            <person name="Magnuson J."/>
            <person name="Mondo S."/>
            <person name="Nolan M."/>
            <person name="Ohm R."/>
            <person name="Pangilinan J."/>
            <person name="Park H.-J."/>
            <person name="Ramirez L."/>
            <person name="Alfaro M."/>
            <person name="Sun H."/>
            <person name="Tritt A."/>
            <person name="Yoshinaga Y."/>
            <person name="Zwiers L.-H."/>
            <person name="Turgeon B."/>
            <person name="Goodwin S."/>
            <person name="Spatafora J."/>
            <person name="Crous P."/>
            <person name="Grigoriev I."/>
        </authorList>
    </citation>
    <scope>NUCLEOTIDE SEQUENCE</scope>
    <source>
        <strain evidence="9">CBS 113389</strain>
    </source>
</reference>
<dbReference type="InterPro" id="IPR051786">
    <property type="entry name" value="ASN_synthetase/amidase"/>
</dbReference>
<feature type="domain" description="Glutamine amidotransferase type-2" evidence="8">
    <location>
        <begin position="2"/>
        <end position="227"/>
    </location>
</feature>
<evidence type="ECO:0000256" key="2">
    <source>
        <dbReference type="ARBA" id="ARBA00022741"/>
    </source>
</evidence>
<feature type="binding site" evidence="6">
    <location>
        <position position="115"/>
    </location>
    <ligand>
        <name>L-glutamine</name>
        <dbReference type="ChEBI" id="CHEBI:58359"/>
    </ligand>
</feature>
<dbReference type="PIRSF" id="PIRSF001589">
    <property type="entry name" value="Asn_synthetase_glu-h"/>
    <property type="match status" value="1"/>
</dbReference>
<dbReference type="InterPro" id="IPR033738">
    <property type="entry name" value="AsnB_N"/>
</dbReference>
<evidence type="ECO:0000256" key="4">
    <source>
        <dbReference type="ARBA" id="ARBA00022962"/>
    </source>
</evidence>
<dbReference type="GO" id="GO:0016787">
    <property type="term" value="F:hydrolase activity"/>
    <property type="evidence" value="ECO:0007669"/>
    <property type="project" value="UniProtKB-KW"/>
</dbReference>
<keyword evidence="2 5" id="KW-0547">Nucleotide-binding</keyword>
<evidence type="ECO:0000313" key="9">
    <source>
        <dbReference type="EMBL" id="KAF2482037.1"/>
    </source>
</evidence>